<comment type="caution">
    <text evidence="1">The sequence shown here is derived from an EMBL/GenBank/DDBJ whole genome shotgun (WGS) entry which is preliminary data.</text>
</comment>
<dbReference type="Proteomes" id="UP000245252">
    <property type="component" value="Unassembled WGS sequence"/>
</dbReference>
<reference evidence="1 2" key="1">
    <citation type="submission" date="2018-05" db="EMBL/GenBank/DDBJ databases">
        <title>The draft genome of strain NS-104.</title>
        <authorList>
            <person name="Hang P."/>
            <person name="Jiang J."/>
        </authorList>
    </citation>
    <scope>NUCLEOTIDE SEQUENCE [LARGE SCALE GENOMIC DNA]</scope>
    <source>
        <strain evidence="1 2">NS-104</strain>
    </source>
</reference>
<accession>A0A2U2DGY5</accession>
<dbReference type="RefSeq" id="WP_109461966.1">
    <property type="nucleotide sequence ID" value="NZ_QFBC01000023.1"/>
</dbReference>
<protein>
    <submittedName>
        <fullName evidence="1">Uncharacterized protein</fullName>
    </submittedName>
</protein>
<dbReference type="AlphaFoldDB" id="A0A2U2DGY5"/>
<evidence type="ECO:0000313" key="1">
    <source>
        <dbReference type="EMBL" id="PWE52562.1"/>
    </source>
</evidence>
<dbReference type="OrthoDB" id="7595472at2"/>
<evidence type="ECO:0000313" key="2">
    <source>
        <dbReference type="Proteomes" id="UP000245252"/>
    </source>
</evidence>
<organism evidence="1 2">
    <name type="scientific">Metarhizobium album</name>
    <dbReference type="NCBI Taxonomy" id="2182425"/>
    <lineage>
        <taxon>Bacteria</taxon>
        <taxon>Pseudomonadati</taxon>
        <taxon>Pseudomonadota</taxon>
        <taxon>Alphaproteobacteria</taxon>
        <taxon>Hyphomicrobiales</taxon>
        <taxon>Rhizobiaceae</taxon>
        <taxon>Metarhizobium</taxon>
    </lineage>
</organism>
<name>A0A2U2DGY5_9HYPH</name>
<dbReference type="EMBL" id="QFBC01000023">
    <property type="protein sequence ID" value="PWE52562.1"/>
    <property type="molecule type" value="Genomic_DNA"/>
</dbReference>
<gene>
    <name evidence="1" type="ORF">DEM27_30180</name>
</gene>
<keyword evidence="2" id="KW-1185">Reference proteome</keyword>
<proteinExistence type="predicted"/>
<sequence>MTPITQAPVEQIVAILESSKAFRRVSAPLKIGNVPFEFSAVLIGQDKNPDLVIVIDTIAEDIQRTRQKIGGLGRALDVVGSRRPVTAILTGPRPAESALESISKVCRVLPVGTPTGTKDDELLRDWLSVLLPLPIAPQTGIAADPLGEMIQLLPASTDPQLRKSVIDASPRGAAAVKLELKRRLTTPFETAEKKLKSGEGDQ</sequence>